<dbReference type="GO" id="GO:0050525">
    <property type="term" value="F:cutinase activity"/>
    <property type="evidence" value="ECO:0007669"/>
    <property type="project" value="UniProtKB-UniRule"/>
</dbReference>
<dbReference type="SUPFAM" id="SSF53474">
    <property type="entry name" value="alpha/beta-Hydrolases"/>
    <property type="match status" value="1"/>
</dbReference>
<reference evidence="13 14" key="2">
    <citation type="submission" date="2015-05" db="EMBL/GenBank/DDBJ databases">
        <authorList>
            <person name="Morales-Cruz A."/>
            <person name="Amrine K.C."/>
            <person name="Cantu D."/>
        </authorList>
    </citation>
    <scope>NUCLEOTIDE SEQUENCE [LARGE SCALE GENOMIC DNA]</scope>
    <source>
        <strain evidence="13">UCRPC4</strain>
    </source>
</reference>
<feature type="disulfide bond" evidence="11">
    <location>
        <begin position="44"/>
        <end position="119"/>
    </location>
</feature>
<dbReference type="InterPro" id="IPR011150">
    <property type="entry name" value="Cutinase_monf"/>
</dbReference>
<dbReference type="PANTHER" id="PTHR48250:SF3">
    <property type="entry name" value="CUTINASE 1-RELATED"/>
    <property type="match status" value="1"/>
</dbReference>
<sequence length="243" mass="25907">MNTIKTLLLLGFAIIVIARRTHESRSLSRRQYGNTENQLVNGSCAAITIIYARGTLDPGNLGESVGPPFFDALVDIVGESNLVIQGVPYPAQIWGFAHGGSPVGSQNMADLVALAASQCPYTKIVMSGYSQGGQLIHNAADKLNASLTDDINSVVIFGDPYNGTAVGNVSADKVLTICHSGDDVCRHQGDITPAHLNYSGNAAEAANFVAEKADLNGTDSDTRDWKAWGQWISELFTIIKNQL</sequence>
<evidence type="ECO:0000256" key="9">
    <source>
        <dbReference type="ARBA" id="ARBA00034045"/>
    </source>
</evidence>
<keyword evidence="8 11" id="KW-1015">Disulfide bond</keyword>
<feature type="active site" evidence="10">
    <location>
        <position position="182"/>
    </location>
</feature>
<evidence type="ECO:0000256" key="1">
    <source>
        <dbReference type="ARBA" id="ARBA00004613"/>
    </source>
</evidence>
<feature type="active site" description="Proton donor/acceptor" evidence="10">
    <location>
        <position position="195"/>
    </location>
</feature>
<comment type="catalytic activity">
    <reaction evidence="9 12">
        <text>cutin + H2O = cutin monomers.</text>
        <dbReference type="EC" id="3.1.1.74"/>
    </reaction>
</comment>
<dbReference type="EMBL" id="LCWF01000137">
    <property type="protein sequence ID" value="KKY17759.1"/>
    <property type="molecule type" value="Genomic_DNA"/>
</dbReference>
<evidence type="ECO:0000256" key="10">
    <source>
        <dbReference type="PIRSR" id="PIRSR611150-1"/>
    </source>
</evidence>
<dbReference type="InterPro" id="IPR000675">
    <property type="entry name" value="Cutinase/axe"/>
</dbReference>
<dbReference type="Gene3D" id="3.40.50.1820">
    <property type="entry name" value="alpha/beta hydrolase"/>
    <property type="match status" value="1"/>
</dbReference>
<feature type="disulfide bond" evidence="11">
    <location>
        <begin position="178"/>
        <end position="185"/>
    </location>
</feature>
<feature type="chain" id="PRO_5005117679" description="Cutinase" evidence="12">
    <location>
        <begin position="19"/>
        <end position="243"/>
    </location>
</feature>
<comment type="similarity">
    <text evidence="2 12">Belongs to the cutinase family.</text>
</comment>
<evidence type="ECO:0000313" key="13">
    <source>
        <dbReference type="EMBL" id="KKY17759.1"/>
    </source>
</evidence>
<name>A0A0G2E4W3_PHACM</name>
<dbReference type="PROSITE" id="PS00155">
    <property type="entry name" value="CUTINASE_1"/>
    <property type="match status" value="1"/>
</dbReference>
<comment type="function">
    <text evidence="12">Catalyzes the hydrolysis of complex carboxylic polyesters found in the cell wall of plants. Degrades cutin, a macromolecule that forms the structure of the plant cuticle.</text>
</comment>
<dbReference type="AlphaFoldDB" id="A0A0G2E4W3"/>
<organism evidence="13 14">
    <name type="scientific">Phaeomoniella chlamydospora</name>
    <name type="common">Phaeoacremonium chlamydosporum</name>
    <dbReference type="NCBI Taxonomy" id="158046"/>
    <lineage>
        <taxon>Eukaryota</taxon>
        <taxon>Fungi</taxon>
        <taxon>Dikarya</taxon>
        <taxon>Ascomycota</taxon>
        <taxon>Pezizomycotina</taxon>
        <taxon>Eurotiomycetes</taxon>
        <taxon>Chaetothyriomycetidae</taxon>
        <taxon>Phaeomoniellales</taxon>
        <taxon>Phaeomoniellaceae</taxon>
        <taxon>Phaeomoniella</taxon>
    </lineage>
</organism>
<evidence type="ECO:0000256" key="3">
    <source>
        <dbReference type="ARBA" id="ARBA00013095"/>
    </source>
</evidence>
<evidence type="ECO:0000256" key="2">
    <source>
        <dbReference type="ARBA" id="ARBA00007534"/>
    </source>
</evidence>
<feature type="active site" description="Nucleophile" evidence="10">
    <location>
        <position position="130"/>
    </location>
</feature>
<evidence type="ECO:0000256" key="7">
    <source>
        <dbReference type="ARBA" id="ARBA00022801"/>
    </source>
</evidence>
<protein>
    <recommendedName>
        <fullName evidence="3 12">Cutinase</fullName>
        <ecNumber evidence="3 12">3.1.1.74</ecNumber>
    </recommendedName>
</protein>
<accession>A0A0G2E4W3</accession>
<comment type="subcellular location">
    <subcellularLocation>
        <location evidence="1 12">Secreted</location>
    </subcellularLocation>
</comment>
<dbReference type="GO" id="GO:0016052">
    <property type="term" value="P:carbohydrate catabolic process"/>
    <property type="evidence" value="ECO:0007669"/>
    <property type="project" value="TreeGrafter"/>
</dbReference>
<dbReference type="EC" id="3.1.1.74" evidence="3 12"/>
<dbReference type="OrthoDB" id="3225429at2759"/>
<dbReference type="PRINTS" id="PR00129">
    <property type="entry name" value="CUTINASE"/>
</dbReference>
<evidence type="ECO:0000256" key="12">
    <source>
        <dbReference type="RuleBase" id="RU361263"/>
    </source>
</evidence>
<evidence type="ECO:0000256" key="6">
    <source>
        <dbReference type="ARBA" id="ARBA00022729"/>
    </source>
</evidence>
<dbReference type="GO" id="GO:0005576">
    <property type="term" value="C:extracellular region"/>
    <property type="evidence" value="ECO:0007669"/>
    <property type="project" value="UniProtKB-SubCell"/>
</dbReference>
<dbReference type="InterPro" id="IPR043580">
    <property type="entry name" value="CUTINASE_1"/>
</dbReference>
<keyword evidence="6 12" id="KW-0732">Signal</keyword>
<evidence type="ECO:0000256" key="5">
    <source>
        <dbReference type="ARBA" id="ARBA00022525"/>
    </source>
</evidence>
<comment type="caution">
    <text evidence="13">The sequence shown here is derived from an EMBL/GenBank/DDBJ whole genome shotgun (WGS) entry which is preliminary data.</text>
</comment>
<evidence type="ECO:0000256" key="4">
    <source>
        <dbReference type="ARBA" id="ARBA00022487"/>
    </source>
</evidence>
<gene>
    <name evidence="13" type="ORF">UCRPC4_g05392</name>
</gene>
<reference evidence="13 14" key="1">
    <citation type="submission" date="2015-05" db="EMBL/GenBank/DDBJ databases">
        <title>Distinctive expansion of gene families associated with plant cell wall degradation and secondary metabolism in the genomes of grapevine trunk pathogens.</title>
        <authorList>
            <person name="Lawrence D.P."/>
            <person name="Travadon R."/>
            <person name="Rolshausen P.E."/>
            <person name="Baumgartner K."/>
        </authorList>
    </citation>
    <scope>NUCLEOTIDE SEQUENCE [LARGE SCALE GENOMIC DNA]</scope>
    <source>
        <strain evidence="13">UCRPC4</strain>
    </source>
</reference>
<evidence type="ECO:0000256" key="8">
    <source>
        <dbReference type="ARBA" id="ARBA00023157"/>
    </source>
</evidence>
<keyword evidence="5 12" id="KW-0964">Secreted</keyword>
<keyword evidence="14" id="KW-1185">Reference proteome</keyword>
<keyword evidence="7 12" id="KW-0378">Hydrolase</keyword>
<feature type="signal peptide" evidence="12">
    <location>
        <begin position="1"/>
        <end position="18"/>
    </location>
</feature>
<dbReference type="SMART" id="SM01110">
    <property type="entry name" value="Cutinase"/>
    <property type="match status" value="1"/>
</dbReference>
<dbReference type="InterPro" id="IPR029058">
    <property type="entry name" value="AB_hydrolase_fold"/>
</dbReference>
<dbReference type="PANTHER" id="PTHR48250">
    <property type="entry name" value="CUTINASE 2-RELATED"/>
    <property type="match status" value="1"/>
</dbReference>
<dbReference type="Proteomes" id="UP000053317">
    <property type="component" value="Unassembled WGS sequence"/>
</dbReference>
<evidence type="ECO:0000256" key="11">
    <source>
        <dbReference type="PIRSR" id="PIRSR611150-2"/>
    </source>
</evidence>
<proteinExistence type="inferred from homology"/>
<dbReference type="Pfam" id="PF01083">
    <property type="entry name" value="Cutinase"/>
    <property type="match status" value="1"/>
</dbReference>
<keyword evidence="4 12" id="KW-0719">Serine esterase</keyword>
<evidence type="ECO:0000313" key="14">
    <source>
        <dbReference type="Proteomes" id="UP000053317"/>
    </source>
</evidence>